<dbReference type="Pfam" id="PF11951">
    <property type="entry name" value="Fungal_trans_2"/>
    <property type="match status" value="1"/>
</dbReference>
<dbReference type="InterPro" id="IPR001138">
    <property type="entry name" value="Zn2Cys6_DnaBD"/>
</dbReference>
<dbReference type="GO" id="GO:0008270">
    <property type="term" value="F:zinc ion binding"/>
    <property type="evidence" value="ECO:0007669"/>
    <property type="project" value="InterPro"/>
</dbReference>
<dbReference type="Pfam" id="PF00172">
    <property type="entry name" value="Zn_clus"/>
    <property type="match status" value="1"/>
</dbReference>
<dbReference type="PROSITE" id="PS00463">
    <property type="entry name" value="ZN2_CY6_FUNGAL_1"/>
    <property type="match status" value="1"/>
</dbReference>
<dbReference type="AlphaFoldDB" id="A0AA39PG50"/>
<evidence type="ECO:0000256" key="1">
    <source>
        <dbReference type="SAM" id="MobiDB-lite"/>
    </source>
</evidence>
<dbReference type="PANTHER" id="PTHR47784">
    <property type="entry name" value="STEROL UPTAKE CONTROL PROTEIN 2"/>
    <property type="match status" value="1"/>
</dbReference>
<dbReference type="PANTHER" id="PTHR47784:SF5">
    <property type="entry name" value="STEROL UPTAKE CONTROL PROTEIN 2"/>
    <property type="match status" value="1"/>
</dbReference>
<dbReference type="GO" id="GO:0001228">
    <property type="term" value="F:DNA-binding transcription activator activity, RNA polymerase II-specific"/>
    <property type="evidence" value="ECO:0007669"/>
    <property type="project" value="TreeGrafter"/>
</dbReference>
<organism evidence="3 4">
    <name type="scientific">Armillaria novae-zelandiae</name>
    <dbReference type="NCBI Taxonomy" id="153914"/>
    <lineage>
        <taxon>Eukaryota</taxon>
        <taxon>Fungi</taxon>
        <taxon>Dikarya</taxon>
        <taxon>Basidiomycota</taxon>
        <taxon>Agaricomycotina</taxon>
        <taxon>Agaricomycetes</taxon>
        <taxon>Agaricomycetidae</taxon>
        <taxon>Agaricales</taxon>
        <taxon>Marasmiineae</taxon>
        <taxon>Physalacriaceae</taxon>
        <taxon>Armillaria</taxon>
    </lineage>
</organism>
<sequence length="406" mass="45479">MPPIRFHSKTRRGCKTCKQRKVKCDEELPMCKNCTKRGVECVWISDTQRPERDPTPPRASSTQSASNSHPSTISRCTGKFLFDTLDVQLMHHYATATSCSLASDPASASVWRSIVPKIAFDVNNQYLLHAILALSALHVHHADPTASQYAVAASAHHLQAKTGVHNAEADVTQVDNNAIFITLALLALYEFATSPTASSYSSSPQITFRAIPPKVAQNWTQLHDGVLGPLLVVLTPKVVPTPLEGQFPSSLSTLLSKMHSSPEVEELYDVPVYTAYKDSIHFLERAWKVSFEKDYCMRASCMWWAKLSNTFIRLLLERRPRALLILAHYCVMMKRVTVDGPWWARKQWGNEAAKILASLDDRWMPWTGWLLNQLDASCENQTFDIAGTDFMTWLSEMGSLGQDGII</sequence>
<feature type="compositionally biased region" description="Polar residues" evidence="1">
    <location>
        <begin position="58"/>
        <end position="72"/>
    </location>
</feature>
<dbReference type="InterPro" id="IPR053157">
    <property type="entry name" value="Sterol_Uptake_Regulator"/>
</dbReference>
<proteinExistence type="predicted"/>
<evidence type="ECO:0000313" key="3">
    <source>
        <dbReference type="EMBL" id="KAK0483245.1"/>
    </source>
</evidence>
<dbReference type="SMART" id="SM00066">
    <property type="entry name" value="GAL4"/>
    <property type="match status" value="1"/>
</dbReference>
<dbReference type="PROSITE" id="PS50048">
    <property type="entry name" value="ZN2_CY6_FUNGAL_2"/>
    <property type="match status" value="1"/>
</dbReference>
<dbReference type="InterPro" id="IPR036864">
    <property type="entry name" value="Zn2-C6_fun-type_DNA-bd_sf"/>
</dbReference>
<evidence type="ECO:0000259" key="2">
    <source>
        <dbReference type="PROSITE" id="PS50048"/>
    </source>
</evidence>
<accession>A0AA39PG50</accession>
<dbReference type="CDD" id="cd00067">
    <property type="entry name" value="GAL4"/>
    <property type="match status" value="1"/>
</dbReference>
<dbReference type="SUPFAM" id="SSF57701">
    <property type="entry name" value="Zn2/Cys6 DNA-binding domain"/>
    <property type="match status" value="1"/>
</dbReference>
<feature type="domain" description="Zn(2)-C6 fungal-type" evidence="2">
    <location>
        <begin position="13"/>
        <end position="43"/>
    </location>
</feature>
<dbReference type="EMBL" id="JAUEPR010000006">
    <property type="protein sequence ID" value="KAK0483245.1"/>
    <property type="molecule type" value="Genomic_DNA"/>
</dbReference>
<feature type="region of interest" description="Disordered" evidence="1">
    <location>
        <begin position="47"/>
        <end position="72"/>
    </location>
</feature>
<gene>
    <name evidence="3" type="ORF">IW261DRAFT_1605476</name>
</gene>
<name>A0AA39PG50_9AGAR</name>
<protein>
    <recommendedName>
        <fullName evidence="2">Zn(2)-C6 fungal-type domain-containing protein</fullName>
    </recommendedName>
</protein>
<comment type="caution">
    <text evidence="3">The sequence shown here is derived from an EMBL/GenBank/DDBJ whole genome shotgun (WGS) entry which is preliminary data.</text>
</comment>
<dbReference type="Gene3D" id="4.10.240.10">
    <property type="entry name" value="Zn(2)-C6 fungal-type DNA-binding domain"/>
    <property type="match status" value="1"/>
</dbReference>
<dbReference type="InterPro" id="IPR021858">
    <property type="entry name" value="Fun_TF"/>
</dbReference>
<dbReference type="Proteomes" id="UP001175227">
    <property type="component" value="Unassembled WGS sequence"/>
</dbReference>
<keyword evidence="4" id="KW-1185">Reference proteome</keyword>
<reference evidence="3" key="1">
    <citation type="submission" date="2023-06" db="EMBL/GenBank/DDBJ databases">
        <authorList>
            <consortium name="Lawrence Berkeley National Laboratory"/>
            <person name="Ahrendt S."/>
            <person name="Sahu N."/>
            <person name="Indic B."/>
            <person name="Wong-Bajracharya J."/>
            <person name="Merenyi Z."/>
            <person name="Ke H.-M."/>
            <person name="Monk M."/>
            <person name="Kocsube S."/>
            <person name="Drula E."/>
            <person name="Lipzen A."/>
            <person name="Balint B."/>
            <person name="Henrissat B."/>
            <person name="Andreopoulos B."/>
            <person name="Martin F.M."/>
            <person name="Harder C.B."/>
            <person name="Rigling D."/>
            <person name="Ford K.L."/>
            <person name="Foster G.D."/>
            <person name="Pangilinan J."/>
            <person name="Papanicolaou A."/>
            <person name="Barry K."/>
            <person name="LaButti K."/>
            <person name="Viragh M."/>
            <person name="Koriabine M."/>
            <person name="Yan M."/>
            <person name="Riley R."/>
            <person name="Champramary S."/>
            <person name="Plett K.L."/>
            <person name="Tsai I.J."/>
            <person name="Slot J."/>
            <person name="Sipos G."/>
            <person name="Plett J."/>
            <person name="Nagy L.G."/>
            <person name="Grigoriev I.V."/>
        </authorList>
    </citation>
    <scope>NUCLEOTIDE SEQUENCE</scope>
    <source>
        <strain evidence="3">ICMP 16352</strain>
    </source>
</reference>
<evidence type="ECO:0000313" key="4">
    <source>
        <dbReference type="Proteomes" id="UP001175227"/>
    </source>
</evidence>